<organism evidence="2 3">
    <name type="scientific">Cylindrotheca closterium</name>
    <dbReference type="NCBI Taxonomy" id="2856"/>
    <lineage>
        <taxon>Eukaryota</taxon>
        <taxon>Sar</taxon>
        <taxon>Stramenopiles</taxon>
        <taxon>Ochrophyta</taxon>
        <taxon>Bacillariophyta</taxon>
        <taxon>Bacillariophyceae</taxon>
        <taxon>Bacillariophycidae</taxon>
        <taxon>Bacillariales</taxon>
        <taxon>Bacillariaceae</taxon>
        <taxon>Cylindrotheca</taxon>
    </lineage>
</organism>
<comment type="caution">
    <text evidence="2">The sequence shown here is derived from an EMBL/GenBank/DDBJ whole genome shotgun (WGS) entry which is preliminary data.</text>
</comment>
<feature type="compositionally biased region" description="Basic and acidic residues" evidence="1">
    <location>
        <begin position="88"/>
        <end position="113"/>
    </location>
</feature>
<evidence type="ECO:0000313" key="3">
    <source>
        <dbReference type="Proteomes" id="UP001295423"/>
    </source>
</evidence>
<feature type="region of interest" description="Disordered" evidence="1">
    <location>
        <begin position="1"/>
        <end position="113"/>
    </location>
</feature>
<reference evidence="2" key="1">
    <citation type="submission" date="2023-08" db="EMBL/GenBank/DDBJ databases">
        <authorList>
            <person name="Audoor S."/>
            <person name="Bilcke G."/>
        </authorList>
    </citation>
    <scope>NUCLEOTIDE SEQUENCE</scope>
</reference>
<accession>A0AAD2FKN8</accession>
<dbReference type="Proteomes" id="UP001295423">
    <property type="component" value="Unassembled WGS sequence"/>
</dbReference>
<proteinExistence type="predicted"/>
<gene>
    <name evidence="2" type="ORF">CYCCA115_LOCUS5928</name>
</gene>
<protein>
    <submittedName>
        <fullName evidence="2">Uncharacterized protein</fullName>
    </submittedName>
</protein>
<evidence type="ECO:0000313" key="2">
    <source>
        <dbReference type="EMBL" id="CAJ1938008.1"/>
    </source>
</evidence>
<dbReference type="AlphaFoldDB" id="A0AAD2FKN8"/>
<dbReference type="EMBL" id="CAKOGP040000668">
    <property type="protein sequence ID" value="CAJ1938008.1"/>
    <property type="molecule type" value="Genomic_DNA"/>
</dbReference>
<keyword evidence="3" id="KW-1185">Reference proteome</keyword>
<name>A0AAD2FKN8_9STRA</name>
<sequence>MKAYNNPDPEGNNNSRRINSSNGSNNSSTTEYDSEENSRRSPSRNPTAVRTSLRMGMPFRPIQHLTHEERRERARQCLEQAIRLVHGTTRDNKSFRNGDDPRNHHDNRGPPTQ</sequence>
<evidence type="ECO:0000256" key="1">
    <source>
        <dbReference type="SAM" id="MobiDB-lite"/>
    </source>
</evidence>
<feature type="compositionally biased region" description="Basic and acidic residues" evidence="1">
    <location>
        <begin position="65"/>
        <end position="76"/>
    </location>
</feature>
<feature type="compositionally biased region" description="Low complexity" evidence="1">
    <location>
        <begin position="11"/>
        <end position="28"/>
    </location>
</feature>